<feature type="compositionally biased region" description="Basic residues" evidence="1">
    <location>
        <begin position="97"/>
        <end position="108"/>
    </location>
</feature>
<evidence type="ECO:0000256" key="1">
    <source>
        <dbReference type="SAM" id="MobiDB-lite"/>
    </source>
</evidence>
<name>A0AAE4CS39_9ACTN</name>
<gene>
    <name evidence="2" type="ORF">J2S44_001008</name>
</gene>
<protein>
    <submittedName>
        <fullName evidence="2">Uncharacterized protein</fullName>
    </submittedName>
</protein>
<reference evidence="2 3" key="1">
    <citation type="submission" date="2023-07" db="EMBL/GenBank/DDBJ databases">
        <title>Sequencing the genomes of 1000 actinobacteria strains.</title>
        <authorList>
            <person name="Klenk H.-P."/>
        </authorList>
    </citation>
    <scope>NUCLEOTIDE SEQUENCE [LARGE SCALE GENOMIC DNA]</scope>
    <source>
        <strain evidence="2 3">DSM 44711</strain>
    </source>
</reference>
<feature type="region of interest" description="Disordered" evidence="1">
    <location>
        <begin position="97"/>
        <end position="126"/>
    </location>
</feature>
<evidence type="ECO:0000313" key="2">
    <source>
        <dbReference type="EMBL" id="MDR7320758.1"/>
    </source>
</evidence>
<dbReference type="EMBL" id="JAVDYC010000001">
    <property type="protein sequence ID" value="MDR7320758.1"/>
    <property type="molecule type" value="Genomic_DNA"/>
</dbReference>
<sequence length="126" mass="13540">MLAEDVADVTRFAAEVRTALDGGSTEAISKRFRAIAAAAEDEDTYDNSFEALSAVTCTDARHPAGARLPGRSGPGRPAGAALRAALGLERAAVRHRRLDRARRGRLHRAVQPENRRPGPGGRSWTR</sequence>
<accession>A0AAE4CS39</accession>
<dbReference type="Proteomes" id="UP001183629">
    <property type="component" value="Unassembled WGS sequence"/>
</dbReference>
<keyword evidence="3" id="KW-1185">Reference proteome</keyword>
<comment type="caution">
    <text evidence="2">The sequence shown here is derived from an EMBL/GenBank/DDBJ whole genome shotgun (WGS) entry which is preliminary data.</text>
</comment>
<dbReference type="AlphaFoldDB" id="A0AAE4CS39"/>
<proteinExistence type="predicted"/>
<dbReference type="RefSeq" id="WP_310409395.1">
    <property type="nucleotide sequence ID" value="NZ_JAVDYC010000001.1"/>
</dbReference>
<organism evidence="2 3">
    <name type="scientific">Catenuloplanes niger</name>
    <dbReference type="NCBI Taxonomy" id="587534"/>
    <lineage>
        <taxon>Bacteria</taxon>
        <taxon>Bacillati</taxon>
        <taxon>Actinomycetota</taxon>
        <taxon>Actinomycetes</taxon>
        <taxon>Micromonosporales</taxon>
        <taxon>Micromonosporaceae</taxon>
        <taxon>Catenuloplanes</taxon>
    </lineage>
</organism>
<evidence type="ECO:0000313" key="3">
    <source>
        <dbReference type="Proteomes" id="UP001183629"/>
    </source>
</evidence>